<dbReference type="PANTHER" id="PTHR31703">
    <property type="entry name" value="UPF0669 PROTEIN C6ORF120"/>
    <property type="match status" value="1"/>
</dbReference>
<accession>A0A0N5AI43</accession>
<keyword evidence="5" id="KW-0325">Glycoprotein</keyword>
<evidence type="ECO:0000256" key="5">
    <source>
        <dbReference type="ARBA" id="ARBA00023180"/>
    </source>
</evidence>
<keyword evidence="6" id="KW-0472">Membrane</keyword>
<keyword evidence="3" id="KW-0964">Secreted</keyword>
<name>A0A0N5AI43_9BILA</name>
<evidence type="ECO:0000256" key="2">
    <source>
        <dbReference type="ARBA" id="ARBA00008960"/>
    </source>
</evidence>
<sequence length="205" mass="22932">MAKVSSKSVEFLSTCISQLVSSVWIQTMLIVLWLVVVATASSSSALDGKYDLGKIVESNGDGFVFGYMFLGEVEAGNFSYFELKTEGRLRLILQSISGDADIYLSFSKKYPGTDVLEHDMVSASCGIDYVDIPLFSRRPVHVGVIKRSNDTEFEPEIYFQPEEIKTFMEFNNSDERQSESEISSITNYFLLLLKVILEAVVEIAL</sequence>
<evidence type="ECO:0000256" key="1">
    <source>
        <dbReference type="ARBA" id="ARBA00004613"/>
    </source>
</evidence>
<protein>
    <submittedName>
        <fullName evidence="8">UPF0669 protein C6orf120 homolog</fullName>
    </submittedName>
</protein>
<dbReference type="PANTHER" id="PTHR31703:SF2">
    <property type="entry name" value="UPF0669 PROTEIN C6ORF120"/>
    <property type="match status" value="1"/>
</dbReference>
<dbReference type="Pfam" id="PF17065">
    <property type="entry name" value="UPF0669"/>
    <property type="match status" value="1"/>
</dbReference>
<comment type="similarity">
    <text evidence="2">Belongs to the UPF0669 family.</text>
</comment>
<comment type="subcellular location">
    <subcellularLocation>
        <location evidence="1">Secreted</location>
    </subcellularLocation>
</comment>
<proteinExistence type="inferred from homology"/>
<dbReference type="AlphaFoldDB" id="A0A0N5AI43"/>
<evidence type="ECO:0000313" key="8">
    <source>
        <dbReference type="WBParaSite" id="SMUV_0000407301-mRNA-1"/>
    </source>
</evidence>
<evidence type="ECO:0000256" key="3">
    <source>
        <dbReference type="ARBA" id="ARBA00022525"/>
    </source>
</evidence>
<dbReference type="STRING" id="451379.A0A0N5AI43"/>
<dbReference type="GO" id="GO:0005576">
    <property type="term" value="C:extracellular region"/>
    <property type="evidence" value="ECO:0007669"/>
    <property type="project" value="UniProtKB-SubCell"/>
</dbReference>
<evidence type="ECO:0000256" key="6">
    <source>
        <dbReference type="SAM" id="Phobius"/>
    </source>
</evidence>
<feature type="transmembrane region" description="Helical" evidence="6">
    <location>
        <begin position="12"/>
        <end position="36"/>
    </location>
</feature>
<reference evidence="8" key="1">
    <citation type="submission" date="2017-02" db="UniProtKB">
        <authorList>
            <consortium name="WormBaseParasite"/>
        </authorList>
    </citation>
    <scope>IDENTIFICATION</scope>
</reference>
<organism evidence="7 8">
    <name type="scientific">Syphacia muris</name>
    <dbReference type="NCBI Taxonomy" id="451379"/>
    <lineage>
        <taxon>Eukaryota</taxon>
        <taxon>Metazoa</taxon>
        <taxon>Ecdysozoa</taxon>
        <taxon>Nematoda</taxon>
        <taxon>Chromadorea</taxon>
        <taxon>Rhabditida</taxon>
        <taxon>Spirurina</taxon>
        <taxon>Oxyuridomorpha</taxon>
        <taxon>Oxyuroidea</taxon>
        <taxon>Oxyuridae</taxon>
        <taxon>Syphacia</taxon>
    </lineage>
</organism>
<evidence type="ECO:0000256" key="4">
    <source>
        <dbReference type="ARBA" id="ARBA00022729"/>
    </source>
</evidence>
<keyword evidence="7" id="KW-1185">Reference proteome</keyword>
<dbReference type="WBParaSite" id="SMUV_0000407301-mRNA-1">
    <property type="protein sequence ID" value="SMUV_0000407301-mRNA-1"/>
    <property type="gene ID" value="SMUV_0000407301"/>
</dbReference>
<keyword evidence="4" id="KW-0732">Signal</keyword>
<keyword evidence="6" id="KW-1133">Transmembrane helix</keyword>
<dbReference type="InterPro" id="IPR031420">
    <property type="entry name" value="UPF0669"/>
</dbReference>
<evidence type="ECO:0000313" key="7">
    <source>
        <dbReference type="Proteomes" id="UP000046393"/>
    </source>
</evidence>
<keyword evidence="6" id="KW-0812">Transmembrane</keyword>
<dbReference type="Proteomes" id="UP000046393">
    <property type="component" value="Unplaced"/>
</dbReference>